<reference evidence="1" key="1">
    <citation type="submission" date="2024-06" db="EMBL/GenBank/DDBJ databases">
        <authorList>
            <consortium name="consrtm"/>
            <person name="Uemura M."/>
            <person name="Terahara T."/>
        </authorList>
    </citation>
    <scope>NUCLEOTIDE SEQUENCE</scope>
    <source>
        <strain evidence="1">KM77-8</strain>
    </source>
</reference>
<proteinExistence type="predicted"/>
<name>A0AAT9HNB1_9ACTN</name>
<organism evidence="1">
    <name type="scientific">Streptomyces haneummycinicus</name>
    <dbReference type="NCBI Taxonomy" id="3074435"/>
    <lineage>
        <taxon>Bacteria</taxon>
        <taxon>Bacillati</taxon>
        <taxon>Actinomycetota</taxon>
        <taxon>Actinomycetes</taxon>
        <taxon>Kitasatosporales</taxon>
        <taxon>Streptomycetaceae</taxon>
        <taxon>Streptomyces</taxon>
    </lineage>
</organism>
<evidence type="ECO:0000313" key="1">
    <source>
        <dbReference type="EMBL" id="BFO19052.1"/>
    </source>
</evidence>
<gene>
    <name evidence="1" type="ORF">SHKM778_54400</name>
</gene>
<protein>
    <submittedName>
        <fullName evidence="1">Uncharacterized protein</fullName>
    </submittedName>
</protein>
<sequence>MRNGGPEGTAVQIRFSARRRIQKTPLPTTAAVTSAPPMATSVGVAPLVLLPPTPPRTPPMTVKAAGRVRLRPEQWTVMS</sequence>
<accession>A0AAT9HNB1</accession>
<dbReference type="EMBL" id="AP035768">
    <property type="protein sequence ID" value="BFO19052.1"/>
    <property type="molecule type" value="Genomic_DNA"/>
</dbReference>
<dbReference type="AlphaFoldDB" id="A0AAT9HNB1"/>
<reference evidence="1" key="2">
    <citation type="submission" date="2024-07" db="EMBL/GenBank/DDBJ databases">
        <title>Streptomyces haneummycinica sp. nov., a new antibiotic-producing actinobacterium isolated from marine sediment.</title>
        <authorList>
            <person name="Uemura M."/>
            <person name="Hamada M."/>
            <person name="Hirano S."/>
            <person name="Kobayashi K."/>
            <person name="Ohshiro T."/>
            <person name="Kobayashi T."/>
            <person name="Terahara T."/>
        </authorList>
    </citation>
    <scope>NUCLEOTIDE SEQUENCE</scope>
    <source>
        <strain evidence="1">KM77-8</strain>
    </source>
</reference>